<dbReference type="InterPro" id="IPR021742">
    <property type="entry name" value="RSS_P20_N"/>
</dbReference>
<feature type="domain" description="Suppressor of RNA silencing P21-like N-terminal" evidence="2">
    <location>
        <begin position="7"/>
        <end position="98"/>
    </location>
</feature>
<feature type="domain" description="RNA silencing suppressor P21 C-terminal" evidence="1">
    <location>
        <begin position="101"/>
        <end position="179"/>
    </location>
</feature>
<dbReference type="Pfam" id="PF11757">
    <property type="entry name" value="RSS_P20"/>
    <property type="match status" value="1"/>
</dbReference>
<name>W8D0V8_9CLOS</name>
<evidence type="ECO:0000259" key="2">
    <source>
        <dbReference type="Pfam" id="PF11757"/>
    </source>
</evidence>
<organism evidence="3">
    <name type="scientific">Citrus tristeza virus</name>
    <dbReference type="NCBI Taxonomy" id="12162"/>
    <lineage>
        <taxon>Viruses</taxon>
        <taxon>Riboviria</taxon>
        <taxon>Orthornavirae</taxon>
        <taxon>Kitrinoviricota</taxon>
        <taxon>Alsuviricetes</taxon>
        <taxon>Martellivirales</taxon>
        <taxon>Closteroviridae</taxon>
        <taxon>Closterovirus</taxon>
        <taxon>Closterovirus tristezae</taxon>
    </lineage>
</organism>
<sequence>MFKPNNMRAYFSVNDYISLSAKVGAVVERLCDPSVTLTEVMDEINDFNSFLALVHSMKSDMNGDHQDGHHEMGEHKSRLLCNIEAKLRILLDIIRRRFTRDKLLCTSVTDTMGFFVMRYMSSSHTSFESVMRTELKLVVKAVLSDLSRAHKLDFSERAFAAYGILLQKGTVATVCGQFDINLVSPSCV</sequence>
<dbReference type="EMBL" id="KC333868">
    <property type="protein sequence ID" value="AGY30969.1"/>
    <property type="molecule type" value="Genomic_RNA"/>
</dbReference>
<reference evidence="3" key="1">
    <citation type="submission" date="2012-12" db="EMBL/GenBank/DDBJ databases">
        <authorList>
            <person name="Zablocki O.D.J."/>
            <person name="Pietersen G."/>
        </authorList>
    </citation>
    <scope>NUCLEOTIDE SEQUENCE</scope>
    <source>
        <strain evidence="3">CT-ZA3</strain>
    </source>
</reference>
<reference evidence="3" key="2">
    <citation type="journal article" date="2014" name="Arch. Virol.">
        <title>Characterization of a novel citrus tristeza virus genotype within three cross-protecting source GFMS12 sub-isolates in South Africa by means of Illumina sequencing.</title>
        <authorList>
            <person name="Zablocki O."/>
            <person name="Pietersen G."/>
        </authorList>
    </citation>
    <scope>NUCLEOTIDE SEQUENCE</scope>
</reference>
<dbReference type="InterPro" id="IPR021575">
    <property type="entry name" value="Suppressor_P21_C"/>
</dbReference>
<evidence type="ECO:0000313" key="3">
    <source>
        <dbReference type="EMBL" id="AGY30969.1"/>
    </source>
</evidence>
<accession>W8D0V8</accession>
<evidence type="ECO:0000259" key="1">
    <source>
        <dbReference type="Pfam" id="PF11479"/>
    </source>
</evidence>
<proteinExistence type="predicted"/>
<protein>
    <submittedName>
        <fullName evidence="3">p20</fullName>
    </submittedName>
</protein>
<dbReference type="Pfam" id="PF11479">
    <property type="entry name" value="Suppressor_P21"/>
    <property type="match status" value="1"/>
</dbReference>